<feature type="transmembrane region" description="Helical" evidence="6">
    <location>
        <begin position="22"/>
        <end position="51"/>
    </location>
</feature>
<organism evidence="7 8">
    <name type="scientific">Blautia pseudococcoides</name>
    <dbReference type="NCBI Taxonomy" id="1796616"/>
    <lineage>
        <taxon>Bacteria</taxon>
        <taxon>Bacillati</taxon>
        <taxon>Bacillota</taxon>
        <taxon>Clostridia</taxon>
        <taxon>Lachnospirales</taxon>
        <taxon>Lachnospiraceae</taxon>
        <taxon>Blautia</taxon>
    </lineage>
</organism>
<evidence type="ECO:0000256" key="1">
    <source>
        <dbReference type="ARBA" id="ARBA00004651"/>
    </source>
</evidence>
<keyword evidence="4 6" id="KW-1133">Transmembrane helix</keyword>
<evidence type="ECO:0000313" key="7">
    <source>
        <dbReference type="EMBL" id="ANU75286.1"/>
    </source>
</evidence>
<dbReference type="PANTHER" id="PTHR43723">
    <property type="entry name" value="COBALT TRANSPORT PROTEIN CBIQ"/>
    <property type="match status" value="1"/>
</dbReference>
<keyword evidence="8" id="KW-1185">Reference proteome</keyword>
<reference evidence="7" key="1">
    <citation type="submission" date="2017-04" db="EMBL/GenBank/DDBJ databases">
        <title>Complete Genome Sequences of Twelve Strains of a Stable Defined Moderately Diverse Mouse Microbiota 2 (sDMDMm2).</title>
        <authorList>
            <person name="Uchimura Y."/>
            <person name="Wyss M."/>
            <person name="Brugiroux S."/>
            <person name="Limenitakis J.P."/>
            <person name="Stecher B."/>
            <person name="McCoy K.D."/>
            <person name="Macpherson A.J."/>
        </authorList>
    </citation>
    <scope>NUCLEOTIDE SEQUENCE</scope>
    <source>
        <strain evidence="7">YL58</strain>
    </source>
</reference>
<evidence type="ECO:0000256" key="3">
    <source>
        <dbReference type="ARBA" id="ARBA00022692"/>
    </source>
</evidence>
<feature type="transmembrane region" description="Helical" evidence="6">
    <location>
        <begin position="150"/>
        <end position="172"/>
    </location>
</feature>
<keyword evidence="3 6" id="KW-0812">Transmembrane</keyword>
<dbReference type="KEGG" id="byl:A4V09_05615"/>
<dbReference type="Proteomes" id="UP000092574">
    <property type="component" value="Chromosome"/>
</dbReference>
<dbReference type="STRING" id="1796616.A4V09_05615"/>
<keyword evidence="2" id="KW-1003">Cell membrane</keyword>
<feature type="transmembrane region" description="Helical" evidence="6">
    <location>
        <begin position="108"/>
        <end position="129"/>
    </location>
</feature>
<feature type="transmembrane region" description="Helical" evidence="6">
    <location>
        <begin position="236"/>
        <end position="253"/>
    </location>
</feature>
<dbReference type="InterPro" id="IPR052770">
    <property type="entry name" value="Cobalt_transport_CbiQ"/>
</dbReference>
<dbReference type="CDD" id="cd16914">
    <property type="entry name" value="EcfT"/>
    <property type="match status" value="1"/>
</dbReference>
<protein>
    <submittedName>
        <fullName evidence="7">Cobalt ECF transporter T component CbiQ</fullName>
    </submittedName>
</protein>
<evidence type="ECO:0000256" key="6">
    <source>
        <dbReference type="SAM" id="Phobius"/>
    </source>
</evidence>
<evidence type="ECO:0000256" key="2">
    <source>
        <dbReference type="ARBA" id="ARBA00022475"/>
    </source>
</evidence>
<dbReference type="PANTHER" id="PTHR43723:SF1">
    <property type="entry name" value="COBALT TRANSPORT PROTEIN CBIQ"/>
    <property type="match status" value="1"/>
</dbReference>
<evidence type="ECO:0000313" key="8">
    <source>
        <dbReference type="Proteomes" id="UP000092574"/>
    </source>
</evidence>
<dbReference type="GO" id="GO:0006824">
    <property type="term" value="P:cobalt ion transport"/>
    <property type="evidence" value="ECO:0007669"/>
    <property type="project" value="InterPro"/>
</dbReference>
<keyword evidence="5 6" id="KW-0472">Membrane</keyword>
<name>A0A1C7I6N4_9FIRM</name>
<accession>A0A1C7I6N4</accession>
<dbReference type="Pfam" id="PF02361">
    <property type="entry name" value="CbiQ"/>
    <property type="match status" value="1"/>
</dbReference>
<evidence type="ECO:0000256" key="5">
    <source>
        <dbReference type="ARBA" id="ARBA00023136"/>
    </source>
</evidence>
<dbReference type="InterPro" id="IPR012809">
    <property type="entry name" value="ECF_CbiQ"/>
</dbReference>
<feature type="transmembrane region" description="Helical" evidence="6">
    <location>
        <begin position="63"/>
        <end position="83"/>
    </location>
</feature>
<dbReference type="AlphaFoldDB" id="A0A1C7I6N4"/>
<dbReference type="InterPro" id="IPR003339">
    <property type="entry name" value="ABC/ECF_trnsptr_transmembrane"/>
</dbReference>
<sequence>MITIDKLCYNSKLRYENAGEKFAFAMITLLFCVMSRSIVVACMVLAVTGILTVYKGGIPFSRYIHFMTVPLAFLILSTIAIVLNLKHEPLDLFAVSMGSWYLTGSVDALLYALQLILTALSAVSCLYFLSMTTPIPDILNVLGKLHCPKLMIELMLLIYRFIFVLLDTAYYISTSQNSRLGNRNYKTSLKSFGALGSVLMIRAVKRSNALYSAMEARCYDGTIHVLNETYPPKKKVIVWIVLFEIILFSITIWRRFFA</sequence>
<dbReference type="OrthoDB" id="9815246at2"/>
<evidence type="ECO:0000256" key="4">
    <source>
        <dbReference type="ARBA" id="ARBA00022989"/>
    </source>
</evidence>
<dbReference type="RefSeq" id="WP_065541494.1">
    <property type="nucleotide sequence ID" value="NZ_CP015405.2"/>
</dbReference>
<dbReference type="EMBL" id="CP015405">
    <property type="protein sequence ID" value="ANU75286.1"/>
    <property type="molecule type" value="Genomic_DNA"/>
</dbReference>
<proteinExistence type="predicted"/>
<dbReference type="GO" id="GO:0043190">
    <property type="term" value="C:ATP-binding cassette (ABC) transporter complex"/>
    <property type="evidence" value="ECO:0007669"/>
    <property type="project" value="InterPro"/>
</dbReference>
<gene>
    <name evidence="7" type="ORF">A4V09_05615</name>
</gene>
<comment type="subcellular location">
    <subcellularLocation>
        <location evidence="1">Cell membrane</location>
        <topology evidence="1">Multi-pass membrane protein</topology>
    </subcellularLocation>
</comment>
<dbReference type="NCBIfam" id="TIGR02454">
    <property type="entry name" value="ECF_T_CbiQ"/>
    <property type="match status" value="1"/>
</dbReference>